<dbReference type="SMART" id="SM00248">
    <property type="entry name" value="ANK"/>
    <property type="match status" value="8"/>
</dbReference>
<protein>
    <submittedName>
        <fullName evidence="5">Ankyrin repeat-containing domain protein</fullName>
    </submittedName>
</protein>
<dbReference type="PROSITE" id="PS50175">
    <property type="entry name" value="ASP_PROT_RETROV"/>
    <property type="match status" value="1"/>
</dbReference>
<evidence type="ECO:0000256" key="3">
    <source>
        <dbReference type="PROSITE-ProRule" id="PRU00023"/>
    </source>
</evidence>
<feature type="repeat" description="ANK" evidence="3">
    <location>
        <begin position="21"/>
        <end position="50"/>
    </location>
</feature>
<dbReference type="PROSITE" id="PS50088">
    <property type="entry name" value="ANK_REPEAT"/>
    <property type="match status" value="6"/>
</dbReference>
<feature type="domain" description="Peptidase A2" evidence="4">
    <location>
        <begin position="248"/>
        <end position="261"/>
    </location>
</feature>
<dbReference type="GO" id="GO:0006508">
    <property type="term" value="P:proteolysis"/>
    <property type="evidence" value="ECO:0007669"/>
    <property type="project" value="InterPro"/>
</dbReference>
<evidence type="ECO:0000256" key="1">
    <source>
        <dbReference type="ARBA" id="ARBA00022737"/>
    </source>
</evidence>
<dbReference type="PANTHER" id="PTHR24166:SF48">
    <property type="entry name" value="PROTEIN VAPYRIN"/>
    <property type="match status" value="1"/>
</dbReference>
<feature type="repeat" description="ANK" evidence="3">
    <location>
        <begin position="166"/>
        <end position="198"/>
    </location>
</feature>
<dbReference type="InterPro" id="IPR050889">
    <property type="entry name" value="Dendritic_Spine_Reg/Scaffold"/>
</dbReference>
<keyword evidence="6" id="KW-1185">Reference proteome</keyword>
<dbReference type="InterPro" id="IPR002110">
    <property type="entry name" value="Ankyrin_rpt"/>
</dbReference>
<dbReference type="Pfam" id="PF00023">
    <property type="entry name" value="Ank"/>
    <property type="match status" value="2"/>
</dbReference>
<dbReference type="Gene3D" id="1.25.40.20">
    <property type="entry name" value="Ankyrin repeat-containing domain"/>
    <property type="match status" value="4"/>
</dbReference>
<evidence type="ECO:0000256" key="2">
    <source>
        <dbReference type="ARBA" id="ARBA00023043"/>
    </source>
</evidence>
<name>A0AA39ZSV6_9PEZI</name>
<dbReference type="InterPro" id="IPR036770">
    <property type="entry name" value="Ankyrin_rpt-contain_sf"/>
</dbReference>
<dbReference type="PROSITE" id="PS50297">
    <property type="entry name" value="ANK_REP_REGION"/>
    <property type="match status" value="4"/>
</dbReference>
<evidence type="ECO:0000313" key="6">
    <source>
        <dbReference type="Proteomes" id="UP001172101"/>
    </source>
</evidence>
<dbReference type="Pfam" id="PF12796">
    <property type="entry name" value="Ank_2"/>
    <property type="match status" value="2"/>
</dbReference>
<dbReference type="SUPFAM" id="SSF48403">
    <property type="entry name" value="Ankyrin repeat"/>
    <property type="match status" value="3"/>
</dbReference>
<keyword evidence="2 3" id="KW-0040">ANK repeat</keyword>
<comment type="caution">
    <text evidence="5">The sequence shown here is derived from an EMBL/GenBank/DDBJ whole genome shotgun (WGS) entry which is preliminary data.</text>
</comment>
<dbReference type="EMBL" id="JAUIRO010000008">
    <property type="protein sequence ID" value="KAK0703015.1"/>
    <property type="molecule type" value="Genomic_DNA"/>
</dbReference>
<organism evidence="5 6">
    <name type="scientific">Lasiosphaeria miniovina</name>
    <dbReference type="NCBI Taxonomy" id="1954250"/>
    <lineage>
        <taxon>Eukaryota</taxon>
        <taxon>Fungi</taxon>
        <taxon>Dikarya</taxon>
        <taxon>Ascomycota</taxon>
        <taxon>Pezizomycotina</taxon>
        <taxon>Sordariomycetes</taxon>
        <taxon>Sordariomycetidae</taxon>
        <taxon>Sordariales</taxon>
        <taxon>Lasiosphaeriaceae</taxon>
        <taxon>Lasiosphaeria</taxon>
    </lineage>
</organism>
<accession>A0AA39ZSV6</accession>
<dbReference type="AlphaFoldDB" id="A0AA39ZSV6"/>
<keyword evidence="1" id="KW-0677">Repeat</keyword>
<dbReference type="Proteomes" id="UP001172101">
    <property type="component" value="Unassembled WGS sequence"/>
</dbReference>
<feature type="repeat" description="ANK" evidence="3">
    <location>
        <begin position="361"/>
        <end position="393"/>
    </location>
</feature>
<dbReference type="PANTHER" id="PTHR24166">
    <property type="entry name" value="ROLLING PEBBLES, ISOFORM B"/>
    <property type="match status" value="1"/>
</dbReference>
<dbReference type="RefSeq" id="XP_060289874.1">
    <property type="nucleotide sequence ID" value="XM_060446124.1"/>
</dbReference>
<reference evidence="5" key="1">
    <citation type="submission" date="2023-06" db="EMBL/GenBank/DDBJ databases">
        <title>Genome-scale phylogeny and comparative genomics of the fungal order Sordariales.</title>
        <authorList>
            <consortium name="Lawrence Berkeley National Laboratory"/>
            <person name="Hensen N."/>
            <person name="Bonometti L."/>
            <person name="Westerberg I."/>
            <person name="Brannstrom I.O."/>
            <person name="Guillou S."/>
            <person name="Cros-Aarteil S."/>
            <person name="Calhoun S."/>
            <person name="Haridas S."/>
            <person name="Kuo A."/>
            <person name="Mondo S."/>
            <person name="Pangilinan J."/>
            <person name="Riley R."/>
            <person name="LaButti K."/>
            <person name="Andreopoulos B."/>
            <person name="Lipzen A."/>
            <person name="Chen C."/>
            <person name="Yanf M."/>
            <person name="Daum C."/>
            <person name="Ng V."/>
            <person name="Clum A."/>
            <person name="Steindorff A."/>
            <person name="Ohm R."/>
            <person name="Martin F."/>
            <person name="Silar P."/>
            <person name="Natvig D."/>
            <person name="Lalanne C."/>
            <person name="Gautier V."/>
            <person name="Ament-velasquez S.L."/>
            <person name="Kruys A."/>
            <person name="Hutchinson M.I."/>
            <person name="Powell A.J."/>
            <person name="Barry K."/>
            <person name="Miller A.N."/>
            <person name="Grigoriev I.V."/>
            <person name="Debuchy R."/>
            <person name="Gladieux P."/>
            <person name="Thoren M.H."/>
            <person name="Johannesson H."/>
        </authorList>
    </citation>
    <scope>NUCLEOTIDE SEQUENCE</scope>
    <source>
        <strain evidence="5">SMH2392-1A</strain>
    </source>
</reference>
<evidence type="ECO:0000313" key="5">
    <source>
        <dbReference type="EMBL" id="KAK0703015.1"/>
    </source>
</evidence>
<feature type="repeat" description="ANK" evidence="3">
    <location>
        <begin position="130"/>
        <end position="156"/>
    </location>
</feature>
<gene>
    <name evidence="5" type="ORF">B0T26DRAFT_756605</name>
</gene>
<dbReference type="GeneID" id="85329394"/>
<sequence>MLLEFEDVINDIDTVHLPYGTALTVAAGAGSTDAAKLLLDHGANPDITGGIYYDPLTAAASSFSFDISLSARSAQIMDTILRETVYVQIRSETGLSLFHIACTAGSLEMVEVIIKKLREQAGPLNITDREDSTPLHFAAINTSSSVLAYLLGLGCDSLDPNAMNARGFTPLHTAFTTGTLESINLLLGAGANINVIGPDKITMLHLAAQNFQNPEVLDLLSEMDVNSRDEWDRTPLHITCGYGAPEAVEWLLDHGADPTVLDDTGRSALHFACQNQIPGSERILEVLLKKGLSPRDRDCGGSTPLHLAFHDPKEAHNDLFWTQYVKGHWDSFSETECMNKVVHLLVALDGYEDLKDLRDGMGNTILHLACWRGIADLVLLLLSMDARTDLRENRGFLPHELMESSELRQYVEGRIEALNGRKALGDASKRSA</sequence>
<proteinExistence type="predicted"/>
<dbReference type="GO" id="GO:0004190">
    <property type="term" value="F:aspartic-type endopeptidase activity"/>
    <property type="evidence" value="ECO:0007669"/>
    <property type="project" value="InterPro"/>
</dbReference>
<evidence type="ECO:0000259" key="4">
    <source>
        <dbReference type="PROSITE" id="PS50175"/>
    </source>
</evidence>
<feature type="repeat" description="ANK" evidence="3">
    <location>
        <begin position="264"/>
        <end position="299"/>
    </location>
</feature>
<dbReference type="InterPro" id="IPR001995">
    <property type="entry name" value="Peptidase_A2_cat"/>
</dbReference>
<feature type="repeat" description="ANK" evidence="3">
    <location>
        <begin position="231"/>
        <end position="263"/>
    </location>
</feature>